<evidence type="ECO:0000313" key="3">
    <source>
        <dbReference type="Proteomes" id="UP000019265"/>
    </source>
</evidence>
<dbReference type="EMBL" id="CP006934">
    <property type="protein sequence ID" value="AHI54324.1"/>
    <property type="molecule type" value="Genomic_DNA"/>
</dbReference>
<dbReference type="AlphaFoldDB" id="W6AKS9"/>
<reference evidence="2 3" key="1">
    <citation type="journal article" date="2014" name="Genome Biol. Evol.">
        <title>Molecular evolution of the substrate utilization strategies and putative virulence factors in mosquito-associated Spiroplasma species.</title>
        <authorList>
            <person name="Chang T.H."/>
            <person name="Lo W.S."/>
            <person name="Ku C."/>
            <person name="Chen L.L."/>
            <person name="Kuo C.H."/>
        </authorList>
    </citation>
    <scope>NUCLEOTIDE SEQUENCE [LARGE SCALE GENOMIC DNA]</scope>
    <source>
        <strain evidence="2">Ar-1343</strain>
    </source>
</reference>
<evidence type="ECO:0000313" key="2">
    <source>
        <dbReference type="EMBL" id="AHI54324.1"/>
    </source>
</evidence>
<keyword evidence="1" id="KW-0732">Signal</keyword>
<feature type="signal peptide" evidence="1">
    <location>
        <begin position="1"/>
        <end position="23"/>
    </location>
</feature>
<keyword evidence="3" id="KW-1185">Reference proteome</keyword>
<dbReference type="NCBIfam" id="NF038029">
    <property type="entry name" value="LP_plasma"/>
    <property type="match status" value="1"/>
</dbReference>
<evidence type="ECO:0008006" key="4">
    <source>
        <dbReference type="Google" id="ProtNLM"/>
    </source>
</evidence>
<dbReference type="PROSITE" id="PS51257">
    <property type="entry name" value="PROKAR_LIPOPROTEIN"/>
    <property type="match status" value="1"/>
</dbReference>
<protein>
    <recommendedName>
        <fullName evidence="4">Lipoprotein</fullName>
    </recommendedName>
</protein>
<gene>
    <name evidence="2" type="ORF">SSABA_v1c09260</name>
</gene>
<name>W6AKS9_9MOLU</name>
<dbReference type="OrthoDB" id="388278at2"/>
<dbReference type="Proteomes" id="UP000019265">
    <property type="component" value="Chromosome"/>
</dbReference>
<dbReference type="RefSeq" id="WP_025251461.1">
    <property type="nucleotide sequence ID" value="NZ_CP006934.1"/>
</dbReference>
<accession>W6AKS9</accession>
<dbReference type="KEGG" id="ssab:SSABA_v1c09260"/>
<organism evidence="2 3">
    <name type="scientific">Spiroplasma sabaudiense Ar-1343</name>
    <dbReference type="NCBI Taxonomy" id="1276257"/>
    <lineage>
        <taxon>Bacteria</taxon>
        <taxon>Bacillati</taxon>
        <taxon>Mycoplasmatota</taxon>
        <taxon>Mollicutes</taxon>
        <taxon>Entomoplasmatales</taxon>
        <taxon>Spiroplasmataceae</taxon>
        <taxon>Spiroplasma</taxon>
    </lineage>
</organism>
<dbReference type="HOGENOM" id="CLU_032639_0_0_14"/>
<dbReference type="PATRIC" id="fig|1276257.3.peg.942"/>
<proteinExistence type="predicted"/>
<feature type="chain" id="PRO_5004876138" description="Lipoprotein" evidence="1">
    <location>
        <begin position="24"/>
        <end position="625"/>
    </location>
</feature>
<sequence>MKKLLSILAATTMVVSAPLSVVACGDGTGDKVDPEWDFDKTKNEFTREVSRVYQNSLAKDYSDYFFTNQQDIDKEKLFENISLTSLDKMVGSDSMKILTPGSSDFNKVASDLEKITNIDNLKKSADQEIVKNVNFKPMLIDGQNPFNNSKVEFSAISVIKMDKNAFSIQFKTESNFYYKDSTGDKVVDKVYYQSSITIFEERNTSEEMKLISKTLTEKINSTSYANSYNFESVDGRVDKNVEDMAKNSNVKNRFLAATDEVKKSNADWSNYEFKTDNLTIVGNVEDFNAANFYGDSAYIKTFSDEFRGKTGNSSSNSLDKFYDEISKSSLSQEYLKDFAKSWDDESVMTSKEQDFERPRLDPKFYNEGWTHAFNSSPTINDLRVYKNIIDASPNFKINDSDSKLASNTDNKLLGFYLVETSGIYLEYKSTITSTTVKVEMPKNQIGVRQISPIDTKKVVENFFASQITTYREMFGYNGGGSTRDQYNIVLPPSLSELKRNTFYGAEEIMLPAYEFAKEKVIENHPEYKMYLNHFSMGYSLTLQERLSYVKIGQNNELSFYDNKKGIYGLTEFLPADFKPCSSFFSKGSLGYLNIIGGFGFTMPAFTQNTEWVFPKTNKPFKVVFS</sequence>
<evidence type="ECO:0000256" key="1">
    <source>
        <dbReference type="SAM" id="SignalP"/>
    </source>
</evidence>
<dbReference type="InterPro" id="IPR054816">
    <property type="entry name" value="Lipoprotein_mollicutes-type_CS"/>
</dbReference>